<accession>C6M1Z9</accession>
<dbReference type="Proteomes" id="UP000005365">
    <property type="component" value="Unassembled WGS sequence"/>
</dbReference>
<proteinExistence type="predicted"/>
<organism evidence="1 2">
    <name type="scientific">Neisseria sicca ATCC 29256</name>
    <dbReference type="NCBI Taxonomy" id="547045"/>
    <lineage>
        <taxon>Bacteria</taxon>
        <taxon>Pseudomonadati</taxon>
        <taxon>Pseudomonadota</taxon>
        <taxon>Betaproteobacteria</taxon>
        <taxon>Neisseriales</taxon>
        <taxon>Neisseriaceae</taxon>
        <taxon>Neisseria</taxon>
    </lineage>
</organism>
<comment type="caution">
    <text evidence="1">The sequence shown here is derived from an EMBL/GenBank/DDBJ whole genome shotgun (WGS) entry which is preliminary data.</text>
</comment>
<protein>
    <submittedName>
        <fullName evidence="1">Uncharacterized protein</fullName>
    </submittedName>
</protein>
<dbReference type="EMBL" id="ACKO02000002">
    <property type="protein sequence ID" value="EET45828.1"/>
    <property type="molecule type" value="Genomic_DNA"/>
</dbReference>
<dbReference type="AlphaFoldDB" id="C6M1Z9"/>
<evidence type="ECO:0000313" key="1">
    <source>
        <dbReference type="EMBL" id="EET45828.1"/>
    </source>
</evidence>
<evidence type="ECO:0000313" key="2">
    <source>
        <dbReference type="Proteomes" id="UP000005365"/>
    </source>
</evidence>
<keyword evidence="2" id="KW-1185">Reference proteome</keyword>
<sequence>MFAEKALLVGRLVVFHRISSLSVFSDDLGLRRSSERENCRQL</sequence>
<gene>
    <name evidence="1" type="ORF">NEISICOT_00538</name>
</gene>
<name>C6M1Z9_NEISI</name>
<reference evidence="1" key="1">
    <citation type="submission" date="2009-07" db="EMBL/GenBank/DDBJ databases">
        <authorList>
            <person name="Weinstock G."/>
            <person name="Sodergren E."/>
            <person name="Clifton S."/>
            <person name="Fulton L."/>
            <person name="Fulton B."/>
            <person name="Courtney L."/>
            <person name="Fronick C."/>
            <person name="Harrison M."/>
            <person name="Strong C."/>
            <person name="Farmer C."/>
            <person name="Delahaunty K."/>
            <person name="Markovic C."/>
            <person name="Hall O."/>
            <person name="Minx P."/>
            <person name="Tomlinson C."/>
            <person name="Mitreva M."/>
            <person name="Nelson J."/>
            <person name="Hou S."/>
            <person name="Wollam A."/>
            <person name="Pepin K.H."/>
            <person name="Johnson M."/>
            <person name="Bhonagiri V."/>
            <person name="Nash W.E."/>
            <person name="Warren W."/>
            <person name="Chinwalla A."/>
            <person name="Mardis E.R."/>
            <person name="Wilson R.K."/>
        </authorList>
    </citation>
    <scope>NUCLEOTIDE SEQUENCE [LARGE SCALE GENOMIC DNA]</scope>
    <source>
        <strain evidence="1">ATCC 29256</strain>
    </source>
</reference>